<name>A0A4U5P6T2_STECR</name>
<organism evidence="1">
    <name type="scientific">Steinernema carpocapsae</name>
    <name type="common">Entomopathogenic nematode</name>
    <dbReference type="NCBI Taxonomy" id="34508"/>
    <lineage>
        <taxon>Eukaryota</taxon>
        <taxon>Metazoa</taxon>
        <taxon>Ecdysozoa</taxon>
        <taxon>Nematoda</taxon>
        <taxon>Chromadorea</taxon>
        <taxon>Rhabditida</taxon>
        <taxon>Tylenchina</taxon>
        <taxon>Panagrolaimomorpha</taxon>
        <taxon>Strongyloidoidea</taxon>
        <taxon>Steinernematidae</taxon>
        <taxon>Steinernema</taxon>
    </lineage>
</organism>
<proteinExistence type="predicted"/>
<reference evidence="1" key="3">
    <citation type="journal article" date="2019" name="G3 (Bethesda)">
        <title>Hybrid Assembly of the Genome of the Entomopathogenic Nematode Steinernema carpocapsae Identifies the X-Chromosome.</title>
        <authorList>
            <person name="Serra L."/>
            <person name="Macchietto M."/>
            <person name="Macias-Munoz A."/>
            <person name="McGill C.J."/>
            <person name="Rodriguez I.M."/>
            <person name="Rodriguez B."/>
            <person name="Murad R."/>
            <person name="Mortazavi A."/>
        </authorList>
    </citation>
    <scope>NUCLEOTIDE SEQUENCE</scope>
    <source>
        <strain evidence="1">ALL</strain>
    </source>
</reference>
<accession>A0A4U5P6T2</accession>
<reference evidence="1" key="2">
    <citation type="journal article" date="2015" name="Genome Biol.">
        <title>Comparative genomics of Steinernema reveals deeply conserved gene regulatory networks.</title>
        <authorList>
            <person name="Dillman A.R."/>
            <person name="Macchietto M."/>
            <person name="Porter C.F."/>
            <person name="Rogers A."/>
            <person name="Williams B."/>
            <person name="Antoshechkin I."/>
            <person name="Lee M.M."/>
            <person name="Goodwin Z."/>
            <person name="Lu X."/>
            <person name="Lewis E.E."/>
            <person name="Goodrich-Blair H."/>
            <person name="Stock S.P."/>
            <person name="Adams B.J."/>
            <person name="Sternberg P.W."/>
            <person name="Mortazavi A."/>
        </authorList>
    </citation>
    <scope>NUCLEOTIDE SEQUENCE [LARGE SCALE GENOMIC DNA]</scope>
    <source>
        <strain evidence="1">ALL</strain>
    </source>
</reference>
<dbReference type="AlphaFoldDB" id="A0A4U5P6T2"/>
<evidence type="ECO:0000313" key="1">
    <source>
        <dbReference type="EMBL" id="TKR92072.1"/>
    </source>
</evidence>
<reference evidence="1" key="1">
    <citation type="submission" date="2013-11" db="EMBL/GenBank/DDBJ databases">
        <authorList>
            <person name="Sternberg P."/>
            <person name="Dillman A."/>
            <person name="Macchietto M."/>
        </authorList>
    </citation>
    <scope>NUCLEOTIDE SEQUENCE</scope>
    <source>
        <strain evidence="1">ALL</strain>
    </source>
</reference>
<sequence length="160" mass="18588">MRCLFIISNHSPPIHNQKYSQFDPKNDLLVESSLQSPDSLSSFRYPFPALVCNRCPFQRVPAGRGHECCTFGWLCGWQNEKKCILSGFGLSSPPRNALVNYSATRTISRALLISSRKRTDCVEETIWMRFTFDRFRVVQKKEKSLWTREKPWPELKSGRI</sequence>
<dbReference type="EMBL" id="AZBU02000002">
    <property type="protein sequence ID" value="TKR92072.1"/>
    <property type="molecule type" value="Genomic_DNA"/>
</dbReference>
<gene>
    <name evidence="1" type="ORF">L596_006789</name>
</gene>
<protein>
    <submittedName>
        <fullName evidence="1">Uncharacterized protein</fullName>
    </submittedName>
</protein>
<comment type="caution">
    <text evidence="1">The sequence shown here is derived from an EMBL/GenBank/DDBJ whole genome shotgun (WGS) entry which is preliminary data.</text>
</comment>